<sequence length="193" mass="22117">MLCRNLQWQEGAEHIRLLPIRKEEEEEGRRRSARHDANTQSAQHVVWDTRTPRGDVLPRDAPRRTAVLFKAITPQRSSARAGTNAFGQTLGECQQGRKKKNGSCFRLHERGVGGRAAAHNNRVSPRPRRGNRRAPVARTLSIRPARSACNDRGTTNRRELRPKWGACKPHCLPHRRRNRATTIRRRRCDSVHP</sequence>
<evidence type="ECO:0000313" key="3">
    <source>
        <dbReference type="Proteomes" id="UP000284403"/>
    </source>
</evidence>
<protein>
    <submittedName>
        <fullName evidence="2">Uncharacterized protein</fullName>
    </submittedName>
</protein>
<evidence type="ECO:0000256" key="1">
    <source>
        <dbReference type="SAM" id="MobiDB-lite"/>
    </source>
</evidence>
<name>A0A3R7MSH1_9TRYP</name>
<dbReference type="GeneID" id="40320388"/>
<dbReference type="RefSeq" id="XP_029226224.1">
    <property type="nucleotide sequence ID" value="XM_029373649.1"/>
</dbReference>
<keyword evidence="3" id="KW-1185">Reference proteome</keyword>
<feature type="compositionally biased region" description="Basic and acidic residues" evidence="1">
    <location>
        <begin position="24"/>
        <end position="37"/>
    </location>
</feature>
<organism evidence="2 3">
    <name type="scientific">Trypanosoma conorhini</name>
    <dbReference type="NCBI Taxonomy" id="83891"/>
    <lineage>
        <taxon>Eukaryota</taxon>
        <taxon>Discoba</taxon>
        <taxon>Euglenozoa</taxon>
        <taxon>Kinetoplastea</taxon>
        <taxon>Metakinetoplastina</taxon>
        <taxon>Trypanosomatida</taxon>
        <taxon>Trypanosomatidae</taxon>
        <taxon>Trypanosoma</taxon>
    </lineage>
</organism>
<reference evidence="2 3" key="1">
    <citation type="journal article" date="2018" name="BMC Genomics">
        <title>Genomic comparison of Trypanosoma conorhini and Trypanosoma rangeli to Trypanosoma cruzi strains of high and low virulence.</title>
        <authorList>
            <person name="Bradwell K.R."/>
            <person name="Koparde V.N."/>
            <person name="Matveyev A.V."/>
            <person name="Serrano M.G."/>
            <person name="Alves J.M."/>
            <person name="Parikh H."/>
            <person name="Huang B."/>
            <person name="Lee V."/>
            <person name="Espinosa-Alvarez O."/>
            <person name="Ortiz P.A."/>
            <person name="Costa-Martins A.G."/>
            <person name="Teixeira M.M."/>
            <person name="Buck G.A."/>
        </authorList>
    </citation>
    <scope>NUCLEOTIDE SEQUENCE [LARGE SCALE GENOMIC DNA]</scope>
    <source>
        <strain evidence="2 3">025E</strain>
    </source>
</reference>
<dbReference type="AlphaFoldDB" id="A0A3R7MSH1"/>
<feature type="region of interest" description="Disordered" evidence="1">
    <location>
        <begin position="113"/>
        <end position="135"/>
    </location>
</feature>
<dbReference type="Proteomes" id="UP000284403">
    <property type="component" value="Unassembled WGS sequence"/>
</dbReference>
<accession>A0A3R7MSH1</accession>
<comment type="caution">
    <text evidence="2">The sequence shown here is derived from an EMBL/GenBank/DDBJ whole genome shotgun (WGS) entry which is preliminary data.</text>
</comment>
<feature type="region of interest" description="Disordered" evidence="1">
    <location>
        <begin position="24"/>
        <end position="43"/>
    </location>
</feature>
<gene>
    <name evidence="2" type="ORF">Tco025E_06777</name>
</gene>
<evidence type="ECO:0000313" key="2">
    <source>
        <dbReference type="EMBL" id="RNF10520.1"/>
    </source>
</evidence>
<dbReference type="EMBL" id="MKKU01000481">
    <property type="protein sequence ID" value="RNF10520.1"/>
    <property type="molecule type" value="Genomic_DNA"/>
</dbReference>
<proteinExistence type="predicted"/>